<dbReference type="STRING" id="709032.Sulku_0541"/>
<dbReference type="CDD" id="cd02440">
    <property type="entry name" value="AdoMet_MTases"/>
    <property type="match status" value="1"/>
</dbReference>
<name>E4U0B0_SULKY</name>
<keyword evidence="1" id="KW-0489">Methyltransferase</keyword>
<dbReference type="GO" id="GO:0008168">
    <property type="term" value="F:methyltransferase activity"/>
    <property type="evidence" value="ECO:0007669"/>
    <property type="project" value="UniProtKB-KW"/>
</dbReference>
<keyword evidence="2" id="KW-1185">Reference proteome</keyword>
<dbReference type="RefSeq" id="WP_013459404.1">
    <property type="nucleotide sequence ID" value="NC_014762.1"/>
</dbReference>
<evidence type="ECO:0000313" key="2">
    <source>
        <dbReference type="Proteomes" id="UP000008721"/>
    </source>
</evidence>
<dbReference type="Proteomes" id="UP000008721">
    <property type="component" value="Chromosome"/>
</dbReference>
<dbReference type="OrthoDB" id="5319472at2"/>
<dbReference type="InterPro" id="IPR019410">
    <property type="entry name" value="Methyltransf_16"/>
</dbReference>
<sequence>MSESIRFRYQTLEFTNTDIHVRTLRDTQQYFDTDGRAEKLGISSASWPLFGVIWDSSKILAHLMSDFDIEGKRILEVGCGIGLASLVLNHRSADITATDYHPEAECFMDENVRINNDEHIPFIRTGWGDLDDALGKFDLIIGSDLLYERDHIHLLAGFIDRHTAQECEVIIVDPGRGNHANFSKRMVSLDFSHTQSKPLDTHYLTLPFKGQLLRYKR</sequence>
<dbReference type="GO" id="GO:0032259">
    <property type="term" value="P:methylation"/>
    <property type="evidence" value="ECO:0007669"/>
    <property type="project" value="UniProtKB-KW"/>
</dbReference>
<reference evidence="1 2" key="1">
    <citation type="journal article" date="2012" name="Stand. Genomic Sci.">
        <title>Complete genome sequence of the sulfur compounds oxidizing chemolithoautotroph Sulfuricurvum kujiense type strain (YK-1(T)).</title>
        <authorList>
            <person name="Han C."/>
            <person name="Kotsyurbenko O."/>
            <person name="Chertkov O."/>
            <person name="Held B."/>
            <person name="Lapidus A."/>
            <person name="Nolan M."/>
            <person name="Lucas S."/>
            <person name="Hammon N."/>
            <person name="Deshpande S."/>
            <person name="Cheng J.F."/>
            <person name="Tapia R."/>
            <person name="Goodwin L.A."/>
            <person name="Pitluck S."/>
            <person name="Liolios K."/>
            <person name="Pagani I."/>
            <person name="Ivanova N."/>
            <person name="Mavromatis K."/>
            <person name="Mikhailova N."/>
            <person name="Pati A."/>
            <person name="Chen A."/>
            <person name="Palaniappan K."/>
            <person name="Land M."/>
            <person name="Hauser L."/>
            <person name="Chang Y.J."/>
            <person name="Jeffries C.D."/>
            <person name="Brambilla E.M."/>
            <person name="Rohde M."/>
            <person name="Spring S."/>
            <person name="Sikorski J."/>
            <person name="Goker M."/>
            <person name="Woyke T."/>
            <person name="Bristow J."/>
            <person name="Eisen J.A."/>
            <person name="Markowitz V."/>
            <person name="Hugenholtz P."/>
            <person name="Kyrpides N.C."/>
            <person name="Klenk H.P."/>
            <person name="Detter J.C."/>
        </authorList>
    </citation>
    <scope>NUCLEOTIDE SEQUENCE [LARGE SCALE GENOMIC DNA]</scope>
    <source>
        <strain evidence="2">ATCC BAA-921 / DSM 16994 / JCM 11577 / YK-1</strain>
    </source>
</reference>
<evidence type="ECO:0000313" key="1">
    <source>
        <dbReference type="EMBL" id="ADR33207.1"/>
    </source>
</evidence>
<accession>E4U0B0</accession>
<dbReference type="Gene3D" id="3.40.50.150">
    <property type="entry name" value="Vaccinia Virus protein VP39"/>
    <property type="match status" value="1"/>
</dbReference>
<gene>
    <name evidence="1" type="ordered locus">Sulku_0541</name>
</gene>
<dbReference type="InterPro" id="IPR029063">
    <property type="entry name" value="SAM-dependent_MTases_sf"/>
</dbReference>
<dbReference type="AlphaFoldDB" id="E4U0B0"/>
<proteinExistence type="predicted"/>
<dbReference type="Pfam" id="PF10294">
    <property type="entry name" value="Methyltransf_16"/>
    <property type="match status" value="1"/>
</dbReference>
<dbReference type="HOGENOM" id="CLU_082963_2_0_7"/>
<dbReference type="PANTHER" id="PTHR14614">
    <property type="entry name" value="HEPATOCELLULAR CARCINOMA-ASSOCIATED ANTIGEN"/>
    <property type="match status" value="1"/>
</dbReference>
<protein>
    <submittedName>
        <fullName evidence="1">Methyltransferase-16, putative</fullName>
    </submittedName>
</protein>
<keyword evidence="1" id="KW-0808">Transferase</keyword>
<dbReference type="KEGG" id="sku:Sulku_0541"/>
<organism evidence="1 2">
    <name type="scientific">Sulfuricurvum kujiense (strain ATCC BAA-921 / DSM 16994 / JCM 11577 / YK-1)</name>
    <dbReference type="NCBI Taxonomy" id="709032"/>
    <lineage>
        <taxon>Bacteria</taxon>
        <taxon>Pseudomonadati</taxon>
        <taxon>Campylobacterota</taxon>
        <taxon>Epsilonproteobacteria</taxon>
        <taxon>Campylobacterales</taxon>
        <taxon>Sulfurimonadaceae</taxon>
        <taxon>Sulfuricurvum</taxon>
    </lineage>
</organism>
<dbReference type="eggNOG" id="COG3897">
    <property type="taxonomic scope" value="Bacteria"/>
</dbReference>
<dbReference type="SUPFAM" id="SSF53335">
    <property type="entry name" value="S-adenosyl-L-methionine-dependent methyltransferases"/>
    <property type="match status" value="1"/>
</dbReference>
<dbReference type="EMBL" id="CP002355">
    <property type="protein sequence ID" value="ADR33207.1"/>
    <property type="molecule type" value="Genomic_DNA"/>
</dbReference>